<keyword evidence="2" id="KW-0808">Transferase</keyword>
<dbReference type="Gene3D" id="3.40.30.10">
    <property type="entry name" value="Glutaredoxin"/>
    <property type="match status" value="1"/>
</dbReference>
<dbReference type="AlphaFoldDB" id="A0A2L2XZX2"/>
<dbReference type="SUPFAM" id="SSF52833">
    <property type="entry name" value="Thioredoxin-like"/>
    <property type="match status" value="1"/>
</dbReference>
<dbReference type="GO" id="GO:0004364">
    <property type="term" value="F:glutathione transferase activity"/>
    <property type="evidence" value="ECO:0007669"/>
    <property type="project" value="TreeGrafter"/>
</dbReference>
<dbReference type="PANTHER" id="PTHR43969:SF9">
    <property type="entry name" value="GLUTATHIONE S TRANSFERASE D10, ISOFORM A-RELATED"/>
    <property type="match status" value="1"/>
</dbReference>
<dbReference type="Pfam" id="PF13417">
    <property type="entry name" value="GST_N_3"/>
    <property type="match status" value="1"/>
</dbReference>
<dbReference type="PROSITE" id="PS50404">
    <property type="entry name" value="GST_NTER"/>
    <property type="match status" value="1"/>
</dbReference>
<dbReference type="SFLD" id="SFLDG00358">
    <property type="entry name" value="Main_(cytGST)"/>
    <property type="match status" value="1"/>
</dbReference>
<dbReference type="InterPro" id="IPR036249">
    <property type="entry name" value="Thioredoxin-like_sf"/>
</dbReference>
<dbReference type="EMBL" id="IAAA01007327">
    <property type="protein sequence ID" value="LAA00395.1"/>
    <property type="molecule type" value="mRNA"/>
</dbReference>
<dbReference type="FunFam" id="3.40.30.10:FF:000034">
    <property type="entry name" value="glutathione S-transferase 1"/>
    <property type="match status" value="1"/>
</dbReference>
<accession>A0A2L2XZX2</accession>
<dbReference type="PANTHER" id="PTHR43969">
    <property type="entry name" value="GLUTATHIONE S TRANSFERASE D10, ISOFORM A-RELATED"/>
    <property type="match status" value="1"/>
</dbReference>
<reference evidence="2" key="1">
    <citation type="journal article" date="2016" name="Mol. Ecol. Resour.">
        <title>Evaluation of the impact of RNA preservation methods of spiders for de novo transcriptome assembly.</title>
        <authorList>
            <person name="Kono N."/>
            <person name="Nakamura H."/>
            <person name="Ito Y."/>
            <person name="Tomita M."/>
            <person name="Arakawa K."/>
        </authorList>
    </citation>
    <scope>NUCLEOTIDE SEQUENCE</scope>
    <source>
        <tissue evidence="2">Whole body</tissue>
    </source>
</reference>
<sequence length="147" mass="16938">MVLVLYMMEISPPCRAVLMTIKYLGIQAELREENIVIGNPQKHQEFLKINPRSCVPTIDDDGFYLWESRAIMTYLVNKYSPSNAIYPKDAKKRAVVDMMLNFDQVSLDISRRIPGHRQRDKLQAFSTIPGSVPGEKSIRCWQTFNIS</sequence>
<evidence type="ECO:0000259" key="1">
    <source>
        <dbReference type="PROSITE" id="PS50404"/>
    </source>
</evidence>
<dbReference type="InterPro" id="IPR004045">
    <property type="entry name" value="Glutathione_S-Trfase_N"/>
</dbReference>
<name>A0A2L2XZX2_PARTP</name>
<dbReference type="SFLD" id="SFLDS00019">
    <property type="entry name" value="Glutathione_Transferase_(cytos"/>
    <property type="match status" value="1"/>
</dbReference>
<feature type="domain" description="GST N-terminal" evidence="1">
    <location>
        <begin position="1"/>
        <end position="83"/>
    </location>
</feature>
<dbReference type="OrthoDB" id="6491150at2759"/>
<proteinExistence type="evidence at transcript level"/>
<protein>
    <submittedName>
        <fullName evidence="2">Glutathione S-transferase 1, isoform C</fullName>
    </submittedName>
</protein>
<evidence type="ECO:0000313" key="2">
    <source>
        <dbReference type="EMBL" id="LAA00395.1"/>
    </source>
</evidence>
<dbReference type="InterPro" id="IPR040079">
    <property type="entry name" value="Glutathione_S-Trfase"/>
</dbReference>
<dbReference type="GO" id="GO:0006749">
    <property type="term" value="P:glutathione metabolic process"/>
    <property type="evidence" value="ECO:0007669"/>
    <property type="project" value="TreeGrafter"/>
</dbReference>
<organism evidence="2">
    <name type="scientific">Parasteatoda tepidariorum</name>
    <name type="common">Common house spider</name>
    <name type="synonym">Achaearanea tepidariorum</name>
    <dbReference type="NCBI Taxonomy" id="114398"/>
    <lineage>
        <taxon>Eukaryota</taxon>
        <taxon>Metazoa</taxon>
        <taxon>Ecdysozoa</taxon>
        <taxon>Arthropoda</taxon>
        <taxon>Chelicerata</taxon>
        <taxon>Arachnida</taxon>
        <taxon>Araneae</taxon>
        <taxon>Araneomorphae</taxon>
        <taxon>Entelegynae</taxon>
        <taxon>Araneoidea</taxon>
        <taxon>Theridiidae</taxon>
        <taxon>Parasteatoda</taxon>
    </lineage>
</organism>